<gene>
    <name evidence="1" type="ORF">FcAc13_06140</name>
</gene>
<dbReference type="RefSeq" id="WP_187755334.1">
    <property type="nucleotide sequence ID" value="NZ_JABURY010000015.1"/>
</dbReference>
<proteinExistence type="predicted"/>
<sequence>MVINPKLANPQAVMDGVEKTRALNEMQVTINSDKAAKLASEQIKFP</sequence>
<organism evidence="1 2">
    <name type="scientific">Frischella japonica</name>
    <dbReference type="NCBI Taxonomy" id="2741544"/>
    <lineage>
        <taxon>Bacteria</taxon>
        <taxon>Pseudomonadati</taxon>
        <taxon>Pseudomonadota</taxon>
        <taxon>Gammaproteobacteria</taxon>
        <taxon>Orbales</taxon>
        <taxon>Orbaceae</taxon>
        <taxon>Frischella</taxon>
    </lineage>
</organism>
<protein>
    <submittedName>
        <fullName evidence="1">Uncharacterized protein</fullName>
    </submittedName>
</protein>
<dbReference type="Proteomes" id="UP000651208">
    <property type="component" value="Unassembled WGS sequence"/>
</dbReference>
<evidence type="ECO:0000313" key="1">
    <source>
        <dbReference type="EMBL" id="MBC9130887.1"/>
    </source>
</evidence>
<accession>A0ABR7QXF8</accession>
<evidence type="ECO:0000313" key="2">
    <source>
        <dbReference type="Proteomes" id="UP000651208"/>
    </source>
</evidence>
<name>A0ABR7QXF8_9GAMM</name>
<keyword evidence="2" id="KW-1185">Reference proteome</keyword>
<reference evidence="1 2" key="1">
    <citation type="submission" date="2020-06" db="EMBL/GenBank/DDBJ databases">
        <title>Frischella cerana isolated from Apis cerana gut homogenate.</title>
        <authorList>
            <person name="Wolter L.A."/>
            <person name="Suenami S."/>
            <person name="Miyazaki R."/>
        </authorList>
    </citation>
    <scope>NUCLEOTIDE SEQUENCE [LARGE SCALE GENOMIC DNA]</scope>
    <source>
        <strain evidence="1 2">Ac13</strain>
    </source>
</reference>
<dbReference type="EMBL" id="JABURY010000015">
    <property type="protein sequence ID" value="MBC9130887.1"/>
    <property type="molecule type" value="Genomic_DNA"/>
</dbReference>
<comment type="caution">
    <text evidence="1">The sequence shown here is derived from an EMBL/GenBank/DDBJ whole genome shotgun (WGS) entry which is preliminary data.</text>
</comment>